<accession>A0A7W5CC75</accession>
<reference evidence="2 3" key="1">
    <citation type="submission" date="2020-08" db="EMBL/GenBank/DDBJ databases">
        <title>Genomic Encyclopedia of Type Strains, Phase III (KMG-III): the genomes of soil and plant-associated and newly described type strains.</title>
        <authorList>
            <person name="Whitman W."/>
        </authorList>
    </citation>
    <scope>NUCLEOTIDE SEQUENCE [LARGE SCALE GENOMIC DNA]</scope>
    <source>
        <strain evidence="2 3">CECT 8234</strain>
    </source>
</reference>
<dbReference type="Proteomes" id="UP000518605">
    <property type="component" value="Unassembled WGS sequence"/>
</dbReference>
<proteinExistence type="predicted"/>
<organism evidence="2 3">
    <name type="scientific">Paenibacillus endophyticus</name>
    <dbReference type="NCBI Taxonomy" id="1294268"/>
    <lineage>
        <taxon>Bacteria</taxon>
        <taxon>Bacillati</taxon>
        <taxon>Bacillota</taxon>
        <taxon>Bacilli</taxon>
        <taxon>Bacillales</taxon>
        <taxon>Paenibacillaceae</taxon>
        <taxon>Paenibacillus</taxon>
    </lineage>
</organism>
<gene>
    <name evidence="2" type="ORF">FHS16_005149</name>
</gene>
<dbReference type="RefSeq" id="WP_183569369.1">
    <property type="nucleotide sequence ID" value="NZ_CBCSLB010000020.1"/>
</dbReference>
<evidence type="ECO:0000313" key="2">
    <source>
        <dbReference type="EMBL" id="MBB3155042.1"/>
    </source>
</evidence>
<comment type="caution">
    <text evidence="2">The sequence shown here is derived from an EMBL/GenBank/DDBJ whole genome shotgun (WGS) entry which is preliminary data.</text>
</comment>
<feature type="region of interest" description="Disordered" evidence="1">
    <location>
        <begin position="166"/>
        <end position="185"/>
    </location>
</feature>
<dbReference type="Pfam" id="PF12639">
    <property type="entry name" value="Colicin-DNase"/>
    <property type="match status" value="1"/>
</dbReference>
<feature type="compositionally biased region" description="Gly residues" evidence="1">
    <location>
        <begin position="176"/>
        <end position="185"/>
    </location>
</feature>
<sequence length="185" mass="20751">MLETLSPISGNFDLMREGINKVSSDVPNFAKDLKSDTISNFDEANEPLYIKTRNESLAGGNHPETNVCFQEKTIQTTDGTFSGVFPEFPVEYEMKLDESLYLESDAKQFKAATQSLQEEVNNNPDSKAKFNDRQIEQINYGKVPEGYVWHHSEEPGVMQLVDRSLHESTAHTGGRSIWGGGSENR</sequence>
<evidence type="ECO:0000256" key="1">
    <source>
        <dbReference type="SAM" id="MobiDB-lite"/>
    </source>
</evidence>
<dbReference type="AlphaFoldDB" id="A0A7W5CC75"/>
<name>A0A7W5CC75_9BACL</name>
<evidence type="ECO:0008006" key="4">
    <source>
        <dbReference type="Google" id="ProtNLM"/>
    </source>
</evidence>
<dbReference type="EMBL" id="JACHXW010000021">
    <property type="protein sequence ID" value="MBB3155042.1"/>
    <property type="molecule type" value="Genomic_DNA"/>
</dbReference>
<protein>
    <recommendedName>
        <fullName evidence="4">HNH endonuclease</fullName>
    </recommendedName>
</protein>
<evidence type="ECO:0000313" key="3">
    <source>
        <dbReference type="Proteomes" id="UP000518605"/>
    </source>
</evidence>
<keyword evidence="3" id="KW-1185">Reference proteome</keyword>